<dbReference type="SUPFAM" id="SSF52540">
    <property type="entry name" value="P-loop containing nucleoside triphosphate hydrolases"/>
    <property type="match status" value="2"/>
</dbReference>
<sequence length="1868" mass="209289">MLRHRDDHRDDKVMASYPFLATRTQVWRKAVTKGSAAIHPSTVVKLPENPAVAKNNLTSVSTQQALAARYLRNSMALSYASGGISVFHLGGLAGAGKTAIVKELIAELNDSKLIDTERDDILLCSKTNSAKTNLMSACETGKKGVFLYPARSFATLNSGFSIPVVHNRNEVTYDRITDSADWLKRKILDCGLGNLQFLAIDEYTMSSCREIVYIDAILRMIKFRPDIPFGGVFVLFIGDNRQNSAVVEDSNNGRKKAELIRKTVAAKKEAVSEGDPQKDKEEEEGFRRGGVEDEFNNNAKLYTDLFIKIMKNFASKDCFGNAKILKWTIKNRLDVLMKKEQRVASTNNDIVLAYDRCKKAKIDKKKEDSKVEKSNEDEFDSDDEIFSNELLLQMMDDINTSSSPPSSDDIVSSSFDIQHDSFSTRCKSVAEANIASKKREKEQKLEWEKMRKADILKCTPLSAVVEEGLKSEIEHLKCLKSMAGTNLEHYVRDIFSEIIKTATKAMTEIDYTGREKFYIVSSLSERFKDAHVTALMDEEILNAKLLFGHDKKCCDALPFKSEQKRSLTMAACVRNAFIRDGCEIKEQIPIAKYFMENLHHLADFLRDDAVSYKDMVEKSIEIKRILEGNRQQPIKTESKKIEQQQEYDDDDDDDHNFMDEGDDVIEEDEDYYCDDGGGGGGGEEEEEEEERAVSRPDVPQEVNVDSSTNERVGALVSFHVTWYKWLSSTQPSDLVRSRIWHLYMLVRIQQIKFSDNKLSSFDKAAASGRLFFPTCNWNKNTAGTERDNAEEDYHDEYWLRLLSMPVSAGGDTQQSLLLPAYSSYLSAVSRTYIMSSLKRVNVVKHSYALMYGVSLLDMTVDVNELVDSRQVSCFSKPIGYNREFHVEEYFDTIFRCMVDEYLMCTNDDVIAEASSVEKVKGSLKVSHAALLANSQNKQAAEKGGALKYTNKSVILAMRMLTSIAQGNMRSKLNEKKIEEDSQPEAKSLKQSLTDRFASKTAVVAAAKNIDDSSNKMMGAITLTRRHAQKDAVSHLVDASIINQSSNTNNGKDTANSIKTMKSDTKFVVKNIDVSYMNPETSIRQKDREKILEAIRHSTNLNKPFIDSVTDQRLLRESQNSKKFTKVLTDLRNKVTRVKSVNLYQGQNVVFTNTNVKQIHGTAERFVTKDTGVIIDIVVKNGATTVFVLVERLGKDAIQLTEGRHFLGVEKFRNNDNDGPRNAYVSYIPLDSSQAMTIYSCQGQTFCRDTIVDLTGASTQDAYVAITRNDDPLNLYVVQAHETEKKNLSNIKCSMGKDRASLLPLGGIGKLGGEEFANYDAINVAKEVLDSIIAVGGDSDEKSCQYSTFDSTRDMVTAAQRFIMNRSGNSLAFNSAWMENTSKILLKDGLSAELERIDEFFFGSEKSGYAKYYTDATNDKIMELFTAVTRSVTHYAMASGTHIKTPSLKLMEDHIKKHKDKKDYVKIHPCFLNASPMKDSLSSLFYDVAPHSKPAAVLQFYIHYLFLVYEKLHICNSSFAFLSSTSPVLNQHTRPDLKTCSSIQQPTSYTIYIPGGGLGYESRDFKESKDGGARDKILRVPLTTVDYLGDNIEQLRKTALASSTSYDAEKAARCTEYISKSMRHNLRRPGKFCRPHETCGLSKHGAIVVATKSEKIELSHVHENEKGWISLSNEVNMYGLLVFMTKLAAASGVTTVKLNNGCGEDGDILEPKEGRCGPVFAPLEDCGAPAEYQLRLSEEILWCGQVAPMERVQFTLHARVNQAAKVARFKAGNVPGNKIFSPVFEKNVLNSKKLTGAQVLMITEMLGRGFAQHTTSDIRSSLFHGVGKVLAKKTIVNTDNIIRQTEDFIVTKLKTTACARASFFVSLKH</sequence>
<dbReference type="EMBL" id="KR820240">
    <property type="protein sequence ID" value="AKS10591.1"/>
    <property type="molecule type" value="Genomic_DNA"/>
</dbReference>
<dbReference type="InterPro" id="IPR027417">
    <property type="entry name" value="P-loop_NTPase"/>
</dbReference>
<feature type="region of interest" description="Disordered" evidence="1">
    <location>
        <begin position="633"/>
        <end position="706"/>
    </location>
</feature>
<feature type="region of interest" description="Disordered" evidence="1">
    <location>
        <begin position="267"/>
        <end position="289"/>
    </location>
</feature>
<protein>
    <submittedName>
        <fullName evidence="2">Wsv447-like protein</fullName>
    </submittedName>
</protein>
<dbReference type="Gene3D" id="3.40.50.300">
    <property type="entry name" value="P-loop containing nucleotide triphosphate hydrolases"/>
    <property type="match status" value="1"/>
</dbReference>
<reference evidence="2" key="1">
    <citation type="journal article" date="2015" name="BMC Evol. Biol.">
        <title>Characterization of fossilized relatives of the White Spot Syndrome Virus in genomes of decapod crustaceans.</title>
        <authorList>
            <person name="Rozenberg A."/>
            <person name="Brand P."/>
            <person name="Rivera N."/>
            <person name="Leese F."/>
            <person name="Schubart C.D."/>
        </authorList>
    </citation>
    <scope>NUCLEOTIDE SEQUENCE</scope>
    <source>
        <strain evidence="2">747*9</strain>
    </source>
</reference>
<proteinExistence type="predicted"/>
<name>A0A0K0VLR3_9VIRU</name>
<evidence type="ECO:0000256" key="1">
    <source>
        <dbReference type="SAM" id="MobiDB-lite"/>
    </source>
</evidence>
<evidence type="ECO:0000313" key="2">
    <source>
        <dbReference type="EMBL" id="AKS10591.1"/>
    </source>
</evidence>
<organism evidence="2">
    <name type="scientific">Metopaulias depressus WSSV-like virus</name>
    <dbReference type="NCBI Taxonomy" id="1675544"/>
    <lineage>
        <taxon>Viruses</taxon>
        <taxon>Viruses incertae sedis</taxon>
        <taxon>Naldaviricetes</taxon>
        <taxon>Nimaviridae</taxon>
        <taxon>Whispovirus</taxon>
    </lineage>
</organism>
<feature type="compositionally biased region" description="Acidic residues" evidence="1">
    <location>
        <begin position="645"/>
        <end position="673"/>
    </location>
</feature>
<accession>A0A0K0VLR3</accession>